<evidence type="ECO:0000256" key="4">
    <source>
        <dbReference type="ARBA" id="ARBA00023136"/>
    </source>
</evidence>
<comment type="caution">
    <text evidence="7">The sequence shown here is derived from an EMBL/GenBank/DDBJ whole genome shotgun (WGS) entry which is preliminary data.</text>
</comment>
<keyword evidence="8" id="KW-1185">Reference proteome</keyword>
<feature type="transmembrane region" description="Helical" evidence="5">
    <location>
        <begin position="368"/>
        <end position="385"/>
    </location>
</feature>
<evidence type="ECO:0000256" key="5">
    <source>
        <dbReference type="SAM" id="Phobius"/>
    </source>
</evidence>
<keyword evidence="3 5" id="KW-1133">Transmembrane helix</keyword>
<dbReference type="InterPro" id="IPR007016">
    <property type="entry name" value="O-antigen_ligase-rel_domated"/>
</dbReference>
<evidence type="ECO:0000313" key="7">
    <source>
        <dbReference type="EMBL" id="TCT11472.1"/>
    </source>
</evidence>
<dbReference type="OrthoDB" id="9796592at2"/>
<proteinExistence type="predicted"/>
<feature type="transmembrane region" description="Helical" evidence="5">
    <location>
        <begin position="101"/>
        <end position="121"/>
    </location>
</feature>
<keyword evidence="4 5" id="KW-0472">Membrane</keyword>
<accession>A0A4R3MEA4</accession>
<dbReference type="RefSeq" id="WP_132806224.1">
    <property type="nucleotide sequence ID" value="NZ_SMAK01000004.1"/>
</dbReference>
<feature type="transmembrane region" description="Helical" evidence="5">
    <location>
        <begin position="27"/>
        <end position="44"/>
    </location>
</feature>
<dbReference type="PANTHER" id="PTHR37422">
    <property type="entry name" value="TEICHURONIC ACID BIOSYNTHESIS PROTEIN TUAE"/>
    <property type="match status" value="1"/>
</dbReference>
<dbReference type="AlphaFoldDB" id="A0A4R3MEA4"/>
<feature type="transmembrane region" description="Helical" evidence="5">
    <location>
        <begin position="133"/>
        <end position="155"/>
    </location>
</feature>
<name>A0A4R3MEA4_9HYPH</name>
<feature type="transmembrane region" description="Helical" evidence="5">
    <location>
        <begin position="391"/>
        <end position="411"/>
    </location>
</feature>
<keyword evidence="2 5" id="KW-0812">Transmembrane</keyword>
<feature type="transmembrane region" description="Helical" evidence="5">
    <location>
        <begin position="50"/>
        <end position="67"/>
    </location>
</feature>
<feature type="transmembrane region" description="Helical" evidence="5">
    <location>
        <begin position="221"/>
        <end position="238"/>
    </location>
</feature>
<feature type="transmembrane region" description="Helical" evidence="5">
    <location>
        <begin position="250"/>
        <end position="270"/>
    </location>
</feature>
<evidence type="ECO:0000313" key="8">
    <source>
        <dbReference type="Proteomes" id="UP000295678"/>
    </source>
</evidence>
<reference evidence="7 8" key="1">
    <citation type="submission" date="2019-03" db="EMBL/GenBank/DDBJ databases">
        <title>Genomic Encyclopedia of Type Strains, Phase IV (KMG-IV): sequencing the most valuable type-strain genomes for metagenomic binning, comparative biology and taxonomic classification.</title>
        <authorList>
            <person name="Goeker M."/>
        </authorList>
    </citation>
    <scope>NUCLEOTIDE SEQUENCE [LARGE SCALE GENOMIC DNA]</scope>
    <source>
        <strain evidence="7 8">DSM 19345</strain>
    </source>
</reference>
<evidence type="ECO:0000256" key="3">
    <source>
        <dbReference type="ARBA" id="ARBA00022989"/>
    </source>
</evidence>
<dbReference type="InterPro" id="IPR051533">
    <property type="entry name" value="WaaL-like"/>
</dbReference>
<gene>
    <name evidence="7" type="ORF">EDC22_104234</name>
</gene>
<dbReference type="PANTHER" id="PTHR37422:SF21">
    <property type="entry name" value="EXOQ-LIKE PROTEIN"/>
    <property type="match status" value="1"/>
</dbReference>
<evidence type="ECO:0000256" key="2">
    <source>
        <dbReference type="ARBA" id="ARBA00022692"/>
    </source>
</evidence>
<dbReference type="EMBL" id="SMAK01000004">
    <property type="protein sequence ID" value="TCT11472.1"/>
    <property type="molecule type" value="Genomic_DNA"/>
</dbReference>
<dbReference type="Pfam" id="PF04932">
    <property type="entry name" value="Wzy_C"/>
    <property type="match status" value="1"/>
</dbReference>
<evidence type="ECO:0000256" key="1">
    <source>
        <dbReference type="ARBA" id="ARBA00004141"/>
    </source>
</evidence>
<feature type="domain" description="O-antigen ligase-related" evidence="6">
    <location>
        <begin position="207"/>
        <end position="344"/>
    </location>
</feature>
<feature type="transmembrane region" description="Helical" evidence="5">
    <location>
        <begin position="199"/>
        <end position="215"/>
    </location>
</feature>
<evidence type="ECO:0000259" key="6">
    <source>
        <dbReference type="Pfam" id="PF04932"/>
    </source>
</evidence>
<dbReference type="GO" id="GO:0016020">
    <property type="term" value="C:membrane"/>
    <property type="evidence" value="ECO:0007669"/>
    <property type="project" value="UniProtKB-SubCell"/>
</dbReference>
<comment type="subcellular location">
    <subcellularLocation>
        <location evidence="1">Membrane</location>
        <topology evidence="1">Multi-pass membrane protein</topology>
    </subcellularLocation>
</comment>
<protein>
    <recommendedName>
        <fullName evidence="6">O-antigen ligase-related domain-containing protein</fullName>
    </recommendedName>
</protein>
<dbReference type="Proteomes" id="UP000295678">
    <property type="component" value="Unassembled WGS sequence"/>
</dbReference>
<sequence length="431" mass="47651">MTAGPAGPACTAPSGDEIRRALLDRRLVRPILWLTILTSCFVTFEPSPYEFLFLLLLWAVLVRGLAFPRFIAPLILFLPVLFTIGGMLSVVQVVYDFDSVRYVAITMYLTVTTVVFASLVAENPVSRLDTIRSAYIIAAVIAALAGIAGYFHLFPGADTFTLYNRARGTFKDPNVYGPYLVFPALLLIQSMLSLHGRKLLFTALPLGIIVIGLLLSFSRAAWGNFLLATILMVAMMFLASPGPLFRLRMLIGAALGALLCAGLVIGILTIPGVGEVFEQRADLTQSYDVGEQGRFGNQRRAIPELLERPFGYGPLYFAKRFHQDPHNVYVNAFAAYGWLGGFSYTTFVVLTWLVGFRNVFERVPWQHYQMAALATFVAVSLQGFVVDTDHWRHFFMIAGVVWGMAAASEAVRRTARTAAMTSMPTYLRATI</sequence>
<organism evidence="7 8">
    <name type="scientific">Tepidamorphus gemmatus</name>
    <dbReference type="NCBI Taxonomy" id="747076"/>
    <lineage>
        <taxon>Bacteria</taxon>
        <taxon>Pseudomonadati</taxon>
        <taxon>Pseudomonadota</taxon>
        <taxon>Alphaproteobacteria</taxon>
        <taxon>Hyphomicrobiales</taxon>
        <taxon>Tepidamorphaceae</taxon>
        <taxon>Tepidamorphus</taxon>
    </lineage>
</organism>
<feature type="transmembrane region" description="Helical" evidence="5">
    <location>
        <begin position="335"/>
        <end position="356"/>
    </location>
</feature>
<feature type="transmembrane region" description="Helical" evidence="5">
    <location>
        <begin position="175"/>
        <end position="192"/>
    </location>
</feature>
<feature type="transmembrane region" description="Helical" evidence="5">
    <location>
        <begin position="74"/>
        <end position="95"/>
    </location>
</feature>